<keyword evidence="2" id="KW-0175">Coiled coil</keyword>
<protein>
    <recommendedName>
        <fullName evidence="6">SPT2 chromatin protein</fullName>
    </recommendedName>
</protein>
<evidence type="ECO:0000256" key="1">
    <source>
        <dbReference type="ARBA" id="ARBA00006461"/>
    </source>
</evidence>
<evidence type="ECO:0000256" key="3">
    <source>
        <dbReference type="SAM" id="MobiDB-lite"/>
    </source>
</evidence>
<feature type="compositionally biased region" description="Basic and acidic residues" evidence="3">
    <location>
        <begin position="438"/>
        <end position="454"/>
    </location>
</feature>
<accession>A0A177TG16</accession>
<dbReference type="Pfam" id="PF08243">
    <property type="entry name" value="SPT2"/>
    <property type="match status" value="1"/>
</dbReference>
<feature type="compositionally biased region" description="Low complexity" evidence="3">
    <location>
        <begin position="211"/>
        <end position="232"/>
    </location>
</feature>
<gene>
    <name evidence="4" type="ORF">A4X13_0g1870</name>
</gene>
<dbReference type="AlphaFoldDB" id="A0A177TG16"/>
<feature type="compositionally biased region" description="Acidic residues" evidence="3">
    <location>
        <begin position="482"/>
        <end position="527"/>
    </location>
</feature>
<feature type="compositionally biased region" description="Low complexity" evidence="3">
    <location>
        <begin position="415"/>
        <end position="436"/>
    </location>
</feature>
<dbReference type="InterPro" id="IPR013256">
    <property type="entry name" value="Chromatin_SPT2"/>
</dbReference>
<sequence>MAEIHNLKSAALARAESQRKALLAETEAAAKAELERRRAADMQQKREAELKRAAMVAQQKRLAEQERIRKETAERKKREAELDESQLPDLAQSKSAARVLLNGVKRTKATSATMSRSTSASASSSGGDRSNMMATFNSVVRKTARKKGSSDLSLLTREEKRNRKLNASLGVDKRAVPRAASMGSLRGAASHSPSRGPGQSVSKGSGGASGSGASSTPRTSTAAAAQHAISSAKGSALPSFTRKAAVIGPDKTFDEAITLGQKKRDNRSIDEIERDLRAAKEAKLLKEGGPNTTLEERKKREEEQKKLEEKRKMAMAEKRRLDLEAQGIFVPLPRVGSEPPVKAVDPSERSRARTSSPAVNPKLLAAAAFYAQKPSGTPPPSKIRISTGDATVVAGGKSKRGRAGQRKSAGDSRDASPAVNGSSPGAAGVAGATPSGRPETERERFIRLEAEKKRAAASSSQDPSHPSSSSHKGKAPRRGQSEEEEDDDDQGGYDDEEEDDADSFIVDDEDEMSGMEEEDPDDDDDDDPRYRKKHKTSHSGAAPSRSSGGGKNSRVVSKGRQGGSGSGGGSGGGRSSKNGEPDYRDEIWRIMGRNRQNYVDMEDSDDDMEATAADIAREETRSARIAKKEDELAQQAEDAHAKEKAARLRMLAKKRASR</sequence>
<feature type="compositionally biased region" description="Low complexity" evidence="3">
    <location>
        <begin position="456"/>
        <end position="470"/>
    </location>
</feature>
<organism evidence="4 5">
    <name type="scientific">Tilletia indica</name>
    <dbReference type="NCBI Taxonomy" id="43049"/>
    <lineage>
        <taxon>Eukaryota</taxon>
        <taxon>Fungi</taxon>
        <taxon>Dikarya</taxon>
        <taxon>Basidiomycota</taxon>
        <taxon>Ustilaginomycotina</taxon>
        <taxon>Exobasidiomycetes</taxon>
        <taxon>Tilletiales</taxon>
        <taxon>Tilletiaceae</taxon>
        <taxon>Tilletia</taxon>
    </lineage>
</organism>
<feature type="region of interest" description="Disordered" evidence="3">
    <location>
        <begin position="283"/>
        <end position="311"/>
    </location>
</feature>
<evidence type="ECO:0000313" key="5">
    <source>
        <dbReference type="Proteomes" id="UP000077521"/>
    </source>
</evidence>
<feature type="compositionally biased region" description="Basic and acidic residues" evidence="3">
    <location>
        <begin position="61"/>
        <end position="80"/>
    </location>
</feature>
<evidence type="ECO:0008006" key="6">
    <source>
        <dbReference type="Google" id="ProtNLM"/>
    </source>
</evidence>
<feature type="compositionally biased region" description="Basic and acidic residues" evidence="3">
    <location>
        <begin position="294"/>
        <end position="311"/>
    </location>
</feature>
<evidence type="ECO:0000313" key="4">
    <source>
        <dbReference type="EMBL" id="KAE8258157.1"/>
    </source>
</evidence>
<dbReference type="EMBL" id="LWDF02000081">
    <property type="protein sequence ID" value="KAE8258157.1"/>
    <property type="molecule type" value="Genomic_DNA"/>
</dbReference>
<name>A0A177TG16_9BASI</name>
<feature type="region of interest" description="Disordered" evidence="3">
    <location>
        <begin position="332"/>
        <end position="585"/>
    </location>
</feature>
<feature type="region of interest" description="Disordered" evidence="3">
    <location>
        <begin position="631"/>
        <end position="658"/>
    </location>
</feature>
<feature type="compositionally biased region" description="Basic and acidic residues" evidence="3">
    <location>
        <begin position="631"/>
        <end position="646"/>
    </location>
</feature>
<reference evidence="4" key="2">
    <citation type="journal article" date="2019" name="IMA Fungus">
        <title>Genome sequencing and comparison of five Tilletia species to identify candidate genes for the detection of regulated species infecting wheat.</title>
        <authorList>
            <person name="Nguyen H.D.T."/>
            <person name="Sultana T."/>
            <person name="Kesanakurti P."/>
            <person name="Hambleton S."/>
        </authorList>
    </citation>
    <scope>NUCLEOTIDE SEQUENCE</scope>
    <source>
        <strain evidence="4">DAOMC 236416</strain>
    </source>
</reference>
<keyword evidence="5" id="KW-1185">Reference proteome</keyword>
<dbReference type="Proteomes" id="UP000077521">
    <property type="component" value="Unassembled WGS sequence"/>
</dbReference>
<dbReference type="SMART" id="SM00784">
    <property type="entry name" value="SPT2"/>
    <property type="match status" value="1"/>
</dbReference>
<reference evidence="4" key="1">
    <citation type="submission" date="2016-04" db="EMBL/GenBank/DDBJ databases">
        <authorList>
            <person name="Nguyen H.D."/>
            <person name="Samba Siva P."/>
            <person name="Cullis J."/>
            <person name="Levesque C.A."/>
            <person name="Hambleton S."/>
        </authorList>
    </citation>
    <scope>NUCLEOTIDE SEQUENCE</scope>
    <source>
        <strain evidence="4">DAOMC 236416</strain>
    </source>
</reference>
<feature type="compositionally biased region" description="Gly residues" evidence="3">
    <location>
        <begin position="560"/>
        <end position="574"/>
    </location>
</feature>
<comment type="similarity">
    <text evidence="1">Belongs to the SPT2 family.</text>
</comment>
<comment type="caution">
    <text evidence="4">The sequence shown here is derived from an EMBL/GenBank/DDBJ whole genome shotgun (WGS) entry which is preliminary data.</text>
</comment>
<feature type="compositionally biased region" description="Polar residues" evidence="3">
    <location>
        <begin position="126"/>
        <end position="140"/>
    </location>
</feature>
<evidence type="ECO:0000256" key="2">
    <source>
        <dbReference type="ARBA" id="ARBA00023054"/>
    </source>
</evidence>
<proteinExistence type="inferred from homology"/>
<feature type="compositionally biased region" description="Basic and acidic residues" evidence="3">
    <location>
        <begin position="34"/>
        <end position="52"/>
    </location>
</feature>
<feature type="region of interest" description="Disordered" evidence="3">
    <location>
        <begin position="34"/>
        <end position="240"/>
    </location>
</feature>
<feature type="compositionally biased region" description="Low complexity" evidence="3">
    <location>
        <begin position="109"/>
        <end position="125"/>
    </location>
</feature>